<dbReference type="KEGG" id="ttu:TERTU_3242"/>
<name>C5BPY3_TERTT</name>
<dbReference type="GO" id="GO:0003824">
    <property type="term" value="F:catalytic activity"/>
    <property type="evidence" value="ECO:0007669"/>
    <property type="project" value="InterPro"/>
</dbReference>
<dbReference type="EMBL" id="CP001614">
    <property type="protein sequence ID" value="ACR14545.1"/>
    <property type="molecule type" value="Genomic_DNA"/>
</dbReference>
<protein>
    <recommendedName>
        <fullName evidence="1">Nucleoside phosphorylase domain-containing protein</fullName>
    </recommendedName>
</protein>
<sequence length="218" mass="23204">MNFGIITALATEYSCLPSSLRDRAICCGVGARNATNAAESLIAGGADALLSFGISGALDTSLCSGQALSIVQVIQIPDNITYSCNSLTSNYPTATQLCVNTPVIHAADKLALGANWSAHAVDMESSAVAAVAQHAQKPFFCMRVICDQAEDNLPAELVWLMGENSRVNPFALLASVVRRPTLLTDLFMLNRKYRIALRSLAAVGAELPKMIAEHVHQQ</sequence>
<dbReference type="STRING" id="377629.TERTU_3242"/>
<reference evidence="2 3" key="1">
    <citation type="journal article" date="2009" name="PLoS ONE">
        <title>The complete genome of Teredinibacter turnerae T7901: an intracellular endosymbiont of marine wood-boring bivalves (shipworms).</title>
        <authorList>
            <person name="Yang J.C."/>
            <person name="Madupu R."/>
            <person name="Durkin A.S."/>
            <person name="Ekborg N.A."/>
            <person name="Pedamallu C.S."/>
            <person name="Hostetler J.B."/>
            <person name="Radune D."/>
            <person name="Toms B.S."/>
            <person name="Henrissat B."/>
            <person name="Coutinho P.M."/>
            <person name="Schwarz S."/>
            <person name="Field L."/>
            <person name="Trindade-Silva A.E."/>
            <person name="Soares C.A.G."/>
            <person name="Elshahawi S."/>
            <person name="Hanora A."/>
            <person name="Schmidt E.W."/>
            <person name="Haygood M.G."/>
            <person name="Posfai J."/>
            <person name="Benner J."/>
            <person name="Madinger C."/>
            <person name="Nove J."/>
            <person name="Anton B."/>
            <person name="Chaudhary K."/>
            <person name="Foster J."/>
            <person name="Holman A."/>
            <person name="Kumar S."/>
            <person name="Lessard P.A."/>
            <person name="Luyten Y.A."/>
            <person name="Slatko B."/>
            <person name="Wood N."/>
            <person name="Wu B."/>
            <person name="Teplitski M."/>
            <person name="Mougous J.D."/>
            <person name="Ward N."/>
            <person name="Eisen J.A."/>
            <person name="Badger J.H."/>
            <person name="Distel D.L."/>
        </authorList>
    </citation>
    <scope>NUCLEOTIDE SEQUENCE [LARGE SCALE GENOMIC DNA]</scope>
    <source>
        <strain evidence="3">ATCC 39867 / T7901</strain>
    </source>
</reference>
<proteinExistence type="predicted"/>
<evidence type="ECO:0000313" key="2">
    <source>
        <dbReference type="EMBL" id="ACR14545.1"/>
    </source>
</evidence>
<dbReference type="AlphaFoldDB" id="C5BPY3"/>
<accession>C5BPY3</accession>
<evidence type="ECO:0000313" key="3">
    <source>
        <dbReference type="Proteomes" id="UP000009080"/>
    </source>
</evidence>
<dbReference type="SUPFAM" id="SSF53167">
    <property type="entry name" value="Purine and uridine phosphorylases"/>
    <property type="match status" value="1"/>
</dbReference>
<dbReference type="GO" id="GO:0009116">
    <property type="term" value="P:nucleoside metabolic process"/>
    <property type="evidence" value="ECO:0007669"/>
    <property type="project" value="InterPro"/>
</dbReference>
<dbReference type="InterPro" id="IPR035994">
    <property type="entry name" value="Nucleoside_phosphorylase_sf"/>
</dbReference>
<dbReference type="RefSeq" id="WP_015820659.1">
    <property type="nucleotide sequence ID" value="NC_012997.1"/>
</dbReference>
<gene>
    <name evidence="2" type="ordered locus">TERTU_3242</name>
</gene>
<dbReference type="Proteomes" id="UP000009080">
    <property type="component" value="Chromosome"/>
</dbReference>
<dbReference type="eggNOG" id="COG0775">
    <property type="taxonomic scope" value="Bacteria"/>
</dbReference>
<dbReference type="InterPro" id="IPR000845">
    <property type="entry name" value="Nucleoside_phosphorylase_d"/>
</dbReference>
<dbReference type="Gene3D" id="3.40.50.1580">
    <property type="entry name" value="Nucleoside phosphorylase domain"/>
    <property type="match status" value="1"/>
</dbReference>
<organism evidence="2 3">
    <name type="scientific">Teredinibacter turnerae (strain ATCC 39867 / T7901)</name>
    <dbReference type="NCBI Taxonomy" id="377629"/>
    <lineage>
        <taxon>Bacteria</taxon>
        <taxon>Pseudomonadati</taxon>
        <taxon>Pseudomonadota</taxon>
        <taxon>Gammaproteobacteria</taxon>
        <taxon>Cellvibrionales</taxon>
        <taxon>Cellvibrionaceae</taxon>
        <taxon>Teredinibacter</taxon>
    </lineage>
</organism>
<evidence type="ECO:0000259" key="1">
    <source>
        <dbReference type="Pfam" id="PF01048"/>
    </source>
</evidence>
<keyword evidence="3" id="KW-1185">Reference proteome</keyword>
<dbReference type="Pfam" id="PF01048">
    <property type="entry name" value="PNP_UDP_1"/>
    <property type="match status" value="1"/>
</dbReference>
<feature type="domain" description="Nucleoside phosphorylase" evidence="1">
    <location>
        <begin position="95"/>
        <end position="176"/>
    </location>
</feature>
<dbReference type="HOGENOM" id="CLU_031248_4_2_6"/>